<dbReference type="AlphaFoldDB" id="A0A183GIA2"/>
<feature type="region of interest" description="Disordered" evidence="4">
    <location>
        <begin position="72"/>
        <end position="101"/>
    </location>
</feature>
<dbReference type="FunFam" id="3.10.580.10:FF:000048">
    <property type="entry name" value="Chloride channel 2c"/>
    <property type="match status" value="1"/>
</dbReference>
<dbReference type="InterPro" id="IPR050970">
    <property type="entry name" value="Cl_channel_volt-gated"/>
</dbReference>
<dbReference type="Gene3D" id="3.10.580.10">
    <property type="entry name" value="CBS-domain"/>
    <property type="match status" value="1"/>
</dbReference>
<protein>
    <submittedName>
        <fullName evidence="7">CBS domain-containing protein</fullName>
    </submittedName>
</protein>
<evidence type="ECO:0000256" key="2">
    <source>
        <dbReference type="ARBA" id="ARBA00023065"/>
    </source>
</evidence>
<accession>A0A3P8DJA5</accession>
<keyword evidence="6" id="KW-1185">Reference proteome</keyword>
<dbReference type="EMBL" id="UZAH01033902">
    <property type="protein sequence ID" value="VDP32024.1"/>
    <property type="molecule type" value="Genomic_DNA"/>
</dbReference>
<evidence type="ECO:0000256" key="3">
    <source>
        <dbReference type="ARBA" id="ARBA00023214"/>
    </source>
</evidence>
<keyword evidence="3" id="KW-0868">Chloride</keyword>
<dbReference type="Proteomes" id="UP000050761">
    <property type="component" value="Unassembled WGS sequence"/>
</dbReference>
<dbReference type="OrthoDB" id="5859855at2759"/>
<dbReference type="GO" id="GO:0005247">
    <property type="term" value="F:voltage-gated chloride channel activity"/>
    <property type="evidence" value="ECO:0007669"/>
    <property type="project" value="TreeGrafter"/>
</dbReference>
<dbReference type="PANTHER" id="PTHR45720">
    <property type="entry name" value="CHLORIDE CHANNEL PROTEIN 2"/>
    <property type="match status" value="1"/>
</dbReference>
<dbReference type="InterPro" id="IPR046342">
    <property type="entry name" value="CBS_dom_sf"/>
</dbReference>
<dbReference type="SUPFAM" id="SSF54631">
    <property type="entry name" value="CBS-domain pair"/>
    <property type="match status" value="1"/>
</dbReference>
<evidence type="ECO:0000313" key="7">
    <source>
        <dbReference type="WBParaSite" id="HPBE_0002235101-mRNA-1"/>
    </source>
</evidence>
<evidence type="ECO:0000313" key="5">
    <source>
        <dbReference type="EMBL" id="VDP32024.1"/>
    </source>
</evidence>
<organism evidence="6 7">
    <name type="scientific">Heligmosomoides polygyrus</name>
    <name type="common">Parasitic roundworm</name>
    <dbReference type="NCBI Taxonomy" id="6339"/>
    <lineage>
        <taxon>Eukaryota</taxon>
        <taxon>Metazoa</taxon>
        <taxon>Ecdysozoa</taxon>
        <taxon>Nematoda</taxon>
        <taxon>Chromadorea</taxon>
        <taxon>Rhabditida</taxon>
        <taxon>Rhabditina</taxon>
        <taxon>Rhabditomorpha</taxon>
        <taxon>Strongyloidea</taxon>
        <taxon>Heligmosomidae</taxon>
        <taxon>Heligmosomoides</taxon>
    </lineage>
</organism>
<dbReference type="PANTHER" id="PTHR45720:SF10">
    <property type="entry name" value="CHLORIDE CHANNEL PROTEIN 2"/>
    <property type="match status" value="1"/>
</dbReference>
<reference evidence="7" key="2">
    <citation type="submission" date="2019-09" db="UniProtKB">
        <authorList>
            <consortium name="WormBaseParasite"/>
        </authorList>
    </citation>
    <scope>IDENTIFICATION</scope>
</reference>
<proteinExistence type="predicted"/>
<feature type="compositionally biased region" description="Basic and acidic residues" evidence="4">
    <location>
        <begin position="1"/>
        <end position="22"/>
    </location>
</feature>
<name>A0A183GIA2_HELPZ</name>
<sequence length="284" mass="32497">MKEELKDGEPPKKVGQERRESRFTVLPAGKVPEPPTPRRNSLTRRNAFCSLETYTSEPAMGLHVPMTSLNSANRTGQAASLELEQEEDTKSMGSNEDHGQKHHLSLHNMTDYHTLVKSYMKQAKKYLHYMQFGYTRQEKQPMNMYDLSHEEKTQWETARLKEEVDLTEDIDPAPFQLVKKTSLFKIHSIFSMLQLSKVYVTEGGRLIGVVALSDVRHELERSQERAHKGLGLAPRGSSDDVPRPKISSCSMVVDILTPTLEVCNFLNFMNRAIRFHSFDIALYQ</sequence>
<evidence type="ECO:0000256" key="1">
    <source>
        <dbReference type="ARBA" id="ARBA00022448"/>
    </source>
</evidence>
<keyword evidence="1" id="KW-0813">Transport</keyword>
<gene>
    <name evidence="5" type="ORF">HPBE_LOCUS22350</name>
</gene>
<feature type="region of interest" description="Disordered" evidence="4">
    <location>
        <begin position="1"/>
        <end position="41"/>
    </location>
</feature>
<accession>A0A183GIA2</accession>
<dbReference type="WBParaSite" id="HPBE_0002235101-mRNA-1">
    <property type="protein sequence ID" value="HPBE_0002235101-mRNA-1"/>
    <property type="gene ID" value="HPBE_0002235101"/>
</dbReference>
<evidence type="ECO:0000313" key="6">
    <source>
        <dbReference type="Proteomes" id="UP000050761"/>
    </source>
</evidence>
<keyword evidence="2" id="KW-0406">Ion transport</keyword>
<reference evidence="5 6" key="1">
    <citation type="submission" date="2018-11" db="EMBL/GenBank/DDBJ databases">
        <authorList>
            <consortium name="Pathogen Informatics"/>
        </authorList>
    </citation>
    <scope>NUCLEOTIDE SEQUENCE [LARGE SCALE GENOMIC DNA]</scope>
</reference>
<dbReference type="GO" id="GO:0005886">
    <property type="term" value="C:plasma membrane"/>
    <property type="evidence" value="ECO:0007669"/>
    <property type="project" value="TreeGrafter"/>
</dbReference>
<evidence type="ECO:0000256" key="4">
    <source>
        <dbReference type="SAM" id="MobiDB-lite"/>
    </source>
</evidence>